<dbReference type="Proteomes" id="UP000257139">
    <property type="component" value="Chromosome CBM2594_b"/>
</dbReference>
<proteinExistence type="predicted"/>
<dbReference type="EMBL" id="LT978514">
    <property type="protein sequence ID" value="SPC21303.1"/>
    <property type="molecule type" value="Genomic_DNA"/>
</dbReference>
<accession>A0A7Z7JAS4</accession>
<name>A0A7Z7JAS4_9BURK</name>
<sequence>MVSSACHGHAQGRPKSGEIMRTRPVLWFVAMVLLLPRLALASEFGSKGGPEPANLEQVASRLREDPYDLELLISFGTSKGGSAGHIALALRDDVAGEERVYSANFYADRDPAHASGRYTTDLMIAIPKQEYLFKTVSTVAETASFGLDFGEIYKRSVIGVRVYGVPAADKAALAAYFRRINDDYRQQRSDTEYHPGPIQYDYLRLNCAKTIGSAFKFGAGYRDLEITGATLFSGRRMVAAATANIPTEMAMKLIREWAQRNYGMDVVLYKKYRGSTYVDPQEEEKVAFKDLPDRFPSVLSLDFRREAGAYQDYDNLLAMYLLFNLGKYSVRVNEQTLLLEIEKSKEPMPYAVALQTAERDARADSEKFQRHIEFRPSGEGISEAPDNTHLYYFTEDAEGKLKR</sequence>
<organism evidence="1 2">
    <name type="scientific">Cupriavidus taiwanensis</name>
    <dbReference type="NCBI Taxonomy" id="164546"/>
    <lineage>
        <taxon>Bacteria</taxon>
        <taxon>Pseudomonadati</taxon>
        <taxon>Pseudomonadota</taxon>
        <taxon>Betaproteobacteria</taxon>
        <taxon>Burkholderiales</taxon>
        <taxon>Burkholderiaceae</taxon>
        <taxon>Cupriavidus</taxon>
    </lineage>
</organism>
<protein>
    <submittedName>
        <fullName evidence="1">Uncharacterized protein</fullName>
    </submittedName>
</protein>
<dbReference type="AlphaFoldDB" id="A0A7Z7JAS4"/>
<reference evidence="1 2" key="1">
    <citation type="submission" date="2018-01" db="EMBL/GenBank/DDBJ databases">
        <authorList>
            <person name="Clerissi C."/>
        </authorList>
    </citation>
    <scope>NUCLEOTIDE SEQUENCE [LARGE SCALE GENOMIC DNA]</scope>
    <source>
        <strain evidence="1">Cupriavidus taiwanensis STM 6021</strain>
    </source>
</reference>
<evidence type="ECO:0000313" key="2">
    <source>
        <dbReference type="Proteomes" id="UP000257139"/>
    </source>
</evidence>
<evidence type="ECO:0000313" key="1">
    <source>
        <dbReference type="EMBL" id="SPC21303.1"/>
    </source>
</evidence>
<gene>
    <name evidence="1" type="ORF">CBM2594_B10407</name>
</gene>